<feature type="domain" description="DUF112" evidence="2">
    <location>
        <begin position="21"/>
        <end position="401"/>
    </location>
</feature>
<feature type="transmembrane region" description="Helical" evidence="1">
    <location>
        <begin position="141"/>
        <end position="159"/>
    </location>
</feature>
<accession>A0ABD5Y3P2</accession>
<comment type="caution">
    <text evidence="3">The sequence shown here is derived from an EMBL/GenBank/DDBJ whole genome shotgun (WGS) entry which is preliminary data.</text>
</comment>
<feature type="transmembrane region" description="Helical" evidence="1">
    <location>
        <begin position="236"/>
        <end position="269"/>
    </location>
</feature>
<evidence type="ECO:0000256" key="1">
    <source>
        <dbReference type="SAM" id="Phobius"/>
    </source>
</evidence>
<keyword evidence="1" id="KW-0812">Transmembrane</keyword>
<dbReference type="Proteomes" id="UP001596432">
    <property type="component" value="Unassembled WGS sequence"/>
</dbReference>
<reference evidence="3 4" key="1">
    <citation type="journal article" date="2019" name="Int. J. Syst. Evol. Microbiol.">
        <title>The Global Catalogue of Microorganisms (GCM) 10K type strain sequencing project: providing services to taxonomists for standard genome sequencing and annotation.</title>
        <authorList>
            <consortium name="The Broad Institute Genomics Platform"/>
            <consortium name="The Broad Institute Genome Sequencing Center for Infectious Disease"/>
            <person name="Wu L."/>
            <person name="Ma J."/>
        </authorList>
    </citation>
    <scope>NUCLEOTIDE SEQUENCE [LARGE SCALE GENOMIC DNA]</scope>
    <source>
        <strain evidence="3 4">XZYJT29</strain>
    </source>
</reference>
<dbReference type="GeneID" id="78819246"/>
<feature type="transmembrane region" description="Helical" evidence="1">
    <location>
        <begin position="276"/>
        <end position="299"/>
    </location>
</feature>
<name>A0ABD5Y3P2_9EURY</name>
<sequence length="412" mass="40487">MDPFGVRVVVAPHQTLLFCGFLAGGIALGTVSGLTPGIHANTFALLLAGVAPSVPGPVRYVGAAMLAAGTVHTFLDIVPALALGVPDPAMASSALPSHQLVLAGRGREALRLSALGSAGAVVIAAPLAIPMTRVMTAVYPTLRAHLPLLLGGVVVVLVATESTNLGRLGAALSVGASGALGIVVLDLPAGGLVDSGGMLAPIFTGLFGAPVLLDALTGEGVPEQEGANVSTSRQAIAGFALIGTLSGAVVGYVPGVSSAIAATVALLAVSGDGPRAFVVTTSGVNTANSVFALLALVALGTPRTGVMVAVDEAGVPLDLPLLLGSVLAAATAGFVLVVTLGDGYLRRVGQADYTKLSVGVLCLVLVVVAVLTGPLGVGVFGLSTLVGLVPVKFGARRASLMGVLLVPLMLGA</sequence>
<gene>
    <name evidence="3" type="ORF">ACFQMA_03995</name>
</gene>
<organism evidence="3 4">
    <name type="scientific">Halosimplex aquaticum</name>
    <dbReference type="NCBI Taxonomy" id="3026162"/>
    <lineage>
        <taxon>Archaea</taxon>
        <taxon>Methanobacteriati</taxon>
        <taxon>Methanobacteriota</taxon>
        <taxon>Stenosarchaea group</taxon>
        <taxon>Halobacteria</taxon>
        <taxon>Halobacteriales</taxon>
        <taxon>Haloarculaceae</taxon>
        <taxon>Halosimplex</taxon>
    </lineage>
</organism>
<dbReference type="InterPro" id="IPR002823">
    <property type="entry name" value="DUF112_TM"/>
</dbReference>
<keyword evidence="1" id="KW-0472">Membrane</keyword>
<feature type="transmembrane region" description="Helical" evidence="1">
    <location>
        <begin position="165"/>
        <end position="185"/>
    </location>
</feature>
<proteinExistence type="predicted"/>
<keyword evidence="1" id="KW-1133">Transmembrane helix</keyword>
<dbReference type="EMBL" id="JBHTAS010000001">
    <property type="protein sequence ID" value="MFC7138999.1"/>
    <property type="molecule type" value="Genomic_DNA"/>
</dbReference>
<dbReference type="Pfam" id="PF01970">
    <property type="entry name" value="TctA"/>
    <property type="match status" value="1"/>
</dbReference>
<keyword evidence="4" id="KW-1185">Reference proteome</keyword>
<dbReference type="RefSeq" id="WP_274324600.1">
    <property type="nucleotide sequence ID" value="NZ_CP118158.1"/>
</dbReference>
<evidence type="ECO:0000313" key="3">
    <source>
        <dbReference type="EMBL" id="MFC7138999.1"/>
    </source>
</evidence>
<evidence type="ECO:0000259" key="2">
    <source>
        <dbReference type="Pfam" id="PF01970"/>
    </source>
</evidence>
<dbReference type="PANTHER" id="PTHR42204">
    <property type="entry name" value="INTEGRAL MEMBRANE PROTEIN"/>
    <property type="match status" value="1"/>
</dbReference>
<feature type="transmembrane region" description="Helical" evidence="1">
    <location>
        <begin position="319"/>
        <end position="341"/>
    </location>
</feature>
<protein>
    <submittedName>
        <fullName evidence="3">Tripartite tricarboxylate transporter permease</fullName>
    </submittedName>
</protein>
<feature type="transmembrane region" description="Helical" evidence="1">
    <location>
        <begin position="15"/>
        <end position="48"/>
    </location>
</feature>
<dbReference type="AlphaFoldDB" id="A0ABD5Y3P2"/>
<evidence type="ECO:0000313" key="4">
    <source>
        <dbReference type="Proteomes" id="UP001596432"/>
    </source>
</evidence>
<feature type="transmembrane region" description="Helical" evidence="1">
    <location>
        <begin position="109"/>
        <end position="129"/>
    </location>
</feature>
<dbReference type="PANTHER" id="PTHR42204:SF1">
    <property type="entry name" value="INTEGRAL MEMBRANE PROTEIN"/>
    <property type="match status" value="1"/>
</dbReference>